<keyword evidence="2" id="KW-0812">Transmembrane</keyword>
<protein>
    <submittedName>
        <fullName evidence="3">DUF4229 domain-containing protein</fullName>
    </submittedName>
</protein>
<feature type="region of interest" description="Disordered" evidence="1">
    <location>
        <begin position="62"/>
        <end position="139"/>
    </location>
</feature>
<evidence type="ECO:0000313" key="3">
    <source>
        <dbReference type="EMBL" id="NKZ01042.1"/>
    </source>
</evidence>
<feature type="compositionally biased region" description="Basic and acidic residues" evidence="1">
    <location>
        <begin position="62"/>
        <end position="72"/>
    </location>
</feature>
<evidence type="ECO:0000313" key="4">
    <source>
        <dbReference type="Proteomes" id="UP000553209"/>
    </source>
</evidence>
<proteinExistence type="predicted"/>
<dbReference type="Pfam" id="PF14012">
    <property type="entry name" value="DUF4229"/>
    <property type="match status" value="1"/>
</dbReference>
<comment type="caution">
    <text evidence="3">The sequence shown here is derived from an EMBL/GenBank/DDBJ whole genome shotgun (WGS) entry which is preliminary data.</text>
</comment>
<evidence type="ECO:0000256" key="2">
    <source>
        <dbReference type="SAM" id="Phobius"/>
    </source>
</evidence>
<keyword evidence="2" id="KW-0472">Membrane</keyword>
<feature type="compositionally biased region" description="Basic and acidic residues" evidence="1">
    <location>
        <begin position="122"/>
        <end position="139"/>
    </location>
</feature>
<feature type="compositionally biased region" description="Low complexity" evidence="1">
    <location>
        <begin position="87"/>
        <end position="119"/>
    </location>
</feature>
<reference evidence="3 4" key="1">
    <citation type="submission" date="2020-04" db="EMBL/GenBank/DDBJ databases">
        <title>MicrobeNet Type strains.</title>
        <authorList>
            <person name="Nicholson A.C."/>
        </authorList>
    </citation>
    <scope>NUCLEOTIDE SEQUENCE [LARGE SCALE GENOMIC DNA]</scope>
    <source>
        <strain evidence="3 4">ATCC 23612</strain>
    </source>
</reference>
<dbReference type="Proteomes" id="UP000553209">
    <property type="component" value="Unassembled WGS sequence"/>
</dbReference>
<accession>A0A7X6MG90</accession>
<evidence type="ECO:0000256" key="1">
    <source>
        <dbReference type="SAM" id="MobiDB-lite"/>
    </source>
</evidence>
<name>A0A7X6MG90_9ACTN</name>
<keyword evidence="4" id="KW-1185">Reference proteome</keyword>
<dbReference type="EMBL" id="JAAXPG010000030">
    <property type="protein sequence ID" value="NKZ01042.1"/>
    <property type="molecule type" value="Genomic_DNA"/>
</dbReference>
<feature type="transmembrane region" description="Helical" evidence="2">
    <location>
        <begin position="30"/>
        <end position="48"/>
    </location>
</feature>
<gene>
    <name evidence="3" type="ORF">HGB44_25730</name>
</gene>
<organism evidence="3 4">
    <name type="scientific">Nocardiopsis alborubida</name>
    <dbReference type="NCBI Taxonomy" id="146802"/>
    <lineage>
        <taxon>Bacteria</taxon>
        <taxon>Bacillati</taxon>
        <taxon>Actinomycetota</taxon>
        <taxon>Actinomycetes</taxon>
        <taxon>Streptosporangiales</taxon>
        <taxon>Nocardiopsidaceae</taxon>
        <taxon>Nocardiopsis</taxon>
    </lineage>
</organism>
<dbReference type="AlphaFoldDB" id="A0A7X6MG90"/>
<dbReference type="RefSeq" id="WP_061082946.1">
    <property type="nucleotide sequence ID" value="NZ_JAAXPG010000030.1"/>
</dbReference>
<sequence length="139" mass="14401">MRSLLTYTAARLGLFAAAFGVVYLFGARAWIALILAWLVSGLASYVLLSGMRDKISASAVERMERRKADSVSERLSAASAREDEFQEAPAQEAPNQEAPGHGEAPAGADADSGSGSGAEADGGEKGERGEDAPAAARES</sequence>
<dbReference type="InterPro" id="IPR025323">
    <property type="entry name" value="DUF4229"/>
</dbReference>
<keyword evidence="2" id="KW-1133">Transmembrane helix</keyword>